<dbReference type="Proteomes" id="UP000612055">
    <property type="component" value="Unassembled WGS sequence"/>
</dbReference>
<evidence type="ECO:0000256" key="2">
    <source>
        <dbReference type="SAM" id="MobiDB-lite"/>
    </source>
</evidence>
<protein>
    <submittedName>
        <fullName evidence="3">Uncharacterized protein</fullName>
    </submittedName>
</protein>
<comment type="subcellular location">
    <subcellularLocation>
        <location evidence="1">Cytoplasm</location>
        <location evidence="1">Cytoskeleton</location>
        <location evidence="1">Cilium axoneme</location>
    </subcellularLocation>
</comment>
<reference evidence="3" key="1">
    <citation type="journal article" date="2020" name="bioRxiv">
        <title>Comparative genomics of Chlamydomonas.</title>
        <authorList>
            <person name="Craig R.J."/>
            <person name="Hasan A.R."/>
            <person name="Ness R.W."/>
            <person name="Keightley P.D."/>
        </authorList>
    </citation>
    <scope>NUCLEOTIDE SEQUENCE</scope>
    <source>
        <strain evidence="3">CCAP 11/70</strain>
    </source>
</reference>
<evidence type="ECO:0000313" key="4">
    <source>
        <dbReference type="Proteomes" id="UP000612055"/>
    </source>
</evidence>
<organism evidence="3 4">
    <name type="scientific">Edaphochlamys debaryana</name>
    <dbReference type="NCBI Taxonomy" id="47281"/>
    <lineage>
        <taxon>Eukaryota</taxon>
        <taxon>Viridiplantae</taxon>
        <taxon>Chlorophyta</taxon>
        <taxon>core chlorophytes</taxon>
        <taxon>Chlorophyceae</taxon>
        <taxon>CS clade</taxon>
        <taxon>Chlamydomonadales</taxon>
        <taxon>Chlamydomonadales incertae sedis</taxon>
        <taxon>Edaphochlamys</taxon>
    </lineage>
</organism>
<feature type="region of interest" description="Disordered" evidence="2">
    <location>
        <begin position="382"/>
        <end position="412"/>
    </location>
</feature>
<dbReference type="GO" id="GO:0005930">
    <property type="term" value="C:axoneme"/>
    <property type="evidence" value="ECO:0007669"/>
    <property type="project" value="UniProtKB-SubCell"/>
</dbReference>
<keyword evidence="4" id="KW-1185">Reference proteome</keyword>
<name>A0A835XXR0_9CHLO</name>
<evidence type="ECO:0000256" key="1">
    <source>
        <dbReference type="ARBA" id="ARBA00004430"/>
    </source>
</evidence>
<dbReference type="EMBL" id="JAEHOE010000052">
    <property type="protein sequence ID" value="KAG2491572.1"/>
    <property type="molecule type" value="Genomic_DNA"/>
</dbReference>
<accession>A0A835XXR0</accession>
<comment type="caution">
    <text evidence="3">The sequence shown here is derived from an EMBL/GenBank/DDBJ whole genome shotgun (WGS) entry which is preliminary data.</text>
</comment>
<evidence type="ECO:0000313" key="3">
    <source>
        <dbReference type="EMBL" id="KAG2491572.1"/>
    </source>
</evidence>
<gene>
    <name evidence="3" type="ORF">HYH03_010140</name>
</gene>
<dbReference type="Gene3D" id="3.80.10.10">
    <property type="entry name" value="Ribonuclease Inhibitor"/>
    <property type="match status" value="1"/>
</dbReference>
<sequence length="624" mass="66039">MAITNKLVHGKDGCYRWLSGVRSSCRALRELVDSHLEELQLRPGSLDPDRFASLCQDGRWLQRWPACRRVVISLPGGNDLNPASRAQCLEPFITTSQPAYARILELELTCYEPDMLPPGPVLERLLRCLPSLRAVHLDGWLCPRSSDRALAATALSSLPHLSSLTLSDRDWLPYVTTGALAVRLAVLRVGLSDEPGGTVLSPAGVTACVARITALEELTLCRSMSFSPAELRHLMDALPPSVRRCCVERVGRREPHHCAVALELTHGLLSSFEVTSSRALKFMFAATLQDLVVTALLPSRALGPRLPCLRVRPELSVGDERLKIGPSFSQLASCCDQIQIGSMSLMPSSSPTDALALARTLGVPEALEWGLRSGDILCVRLRDPTHPSPSTDLRAPSSGGGSSGRAKRRALPPAADVVLRRAVQRIAAASAATNAAPGSGPGCKLPRRLLVLSPAMQSLAKQPQALSGWLRQINDEMAETCPGEWLGPARVDSFRPLPTAAAVLLECSSAAAAEAARRLMTAEAVKPAVAAAVVTEGQAMAAPSGGAAGGSGGAGAVQQGPPAQAVLPASLGLAEAVSQVLQALWDGEEQEGGPGADVAGLERLRWLVRTMGGLKKLLPKATRL</sequence>
<dbReference type="InterPro" id="IPR032675">
    <property type="entry name" value="LRR_dom_sf"/>
</dbReference>
<dbReference type="AlphaFoldDB" id="A0A835XXR0"/>
<proteinExistence type="predicted"/>